<name>A0A2Z6Q5H8_9GLOM</name>
<comment type="caution">
    <text evidence="1">The sequence shown here is derived from an EMBL/GenBank/DDBJ whole genome shotgun (WGS) entry which is preliminary data.</text>
</comment>
<protein>
    <submittedName>
        <fullName evidence="1">Uncharacterized protein</fullName>
    </submittedName>
</protein>
<gene>
    <name evidence="1" type="ORF">RclHR1_01020003</name>
</gene>
<proteinExistence type="predicted"/>
<reference evidence="1 2" key="1">
    <citation type="submission" date="2017-11" db="EMBL/GenBank/DDBJ databases">
        <title>The genome of Rhizophagus clarus HR1 reveals common genetic basis of auxotrophy among arbuscular mycorrhizal fungi.</title>
        <authorList>
            <person name="Kobayashi Y."/>
        </authorList>
    </citation>
    <scope>NUCLEOTIDE SEQUENCE [LARGE SCALE GENOMIC DNA]</scope>
    <source>
        <strain evidence="1 2">HR1</strain>
    </source>
</reference>
<organism evidence="1 2">
    <name type="scientific">Rhizophagus clarus</name>
    <dbReference type="NCBI Taxonomy" id="94130"/>
    <lineage>
        <taxon>Eukaryota</taxon>
        <taxon>Fungi</taxon>
        <taxon>Fungi incertae sedis</taxon>
        <taxon>Mucoromycota</taxon>
        <taxon>Glomeromycotina</taxon>
        <taxon>Glomeromycetes</taxon>
        <taxon>Glomerales</taxon>
        <taxon>Glomeraceae</taxon>
        <taxon>Rhizophagus</taxon>
    </lineage>
</organism>
<dbReference type="AlphaFoldDB" id="A0A2Z6Q5H8"/>
<sequence>MSIKRQKKYKTVKVTIKWVQSMDEAGKKTHIVLNLRHKDRLIRTCWYEGNLKLKDIKEYMKYKLYKNVEEEIKDKDQLELCRLYQEKYGLYYARIIEVGGKPHLEATFPSKEQQEGILMIEMNTNWLTEDKLIFYPPRSKNKGKERSMEIDSKETDRNLVLETPVDLVTQQTSDPIETHKILDEREEIKIKAESKEIFDKNKGEKQKEKIKEENQEEVIDDVSVNGKMEIDRQTDTSDYPNDLILYRETYLKIIPPPDRRKKFIDGEVEYYNLETARLI</sequence>
<evidence type="ECO:0000313" key="2">
    <source>
        <dbReference type="Proteomes" id="UP000247702"/>
    </source>
</evidence>
<evidence type="ECO:0000313" key="1">
    <source>
        <dbReference type="EMBL" id="GBB83462.1"/>
    </source>
</evidence>
<dbReference type="Proteomes" id="UP000247702">
    <property type="component" value="Unassembled WGS sequence"/>
</dbReference>
<accession>A0A2Z6Q5H8</accession>
<keyword evidence="2" id="KW-1185">Reference proteome</keyword>
<dbReference type="EMBL" id="BEXD01000025">
    <property type="protein sequence ID" value="GBB83462.1"/>
    <property type="molecule type" value="Genomic_DNA"/>
</dbReference>